<evidence type="ECO:0000256" key="11">
    <source>
        <dbReference type="ARBA" id="ARBA00023136"/>
    </source>
</evidence>
<organism evidence="15 16">
    <name type="scientific">Pisum sativum</name>
    <name type="common">Garden pea</name>
    <name type="synonym">Lathyrus oleraceus</name>
    <dbReference type="NCBI Taxonomy" id="3888"/>
    <lineage>
        <taxon>Eukaryota</taxon>
        <taxon>Viridiplantae</taxon>
        <taxon>Streptophyta</taxon>
        <taxon>Embryophyta</taxon>
        <taxon>Tracheophyta</taxon>
        <taxon>Spermatophyta</taxon>
        <taxon>Magnoliopsida</taxon>
        <taxon>eudicotyledons</taxon>
        <taxon>Gunneridae</taxon>
        <taxon>Pentapetalae</taxon>
        <taxon>rosids</taxon>
        <taxon>fabids</taxon>
        <taxon>Fabales</taxon>
        <taxon>Fabaceae</taxon>
        <taxon>Papilionoideae</taxon>
        <taxon>50 kb inversion clade</taxon>
        <taxon>NPAAA clade</taxon>
        <taxon>Hologalegina</taxon>
        <taxon>IRL clade</taxon>
        <taxon>Fabeae</taxon>
        <taxon>Lathyrus</taxon>
    </lineage>
</organism>
<evidence type="ECO:0000256" key="2">
    <source>
        <dbReference type="ARBA" id="ARBA00022676"/>
    </source>
</evidence>
<dbReference type="Gramene" id="Psat03G0212000-T1">
    <property type="protein sequence ID" value="KAI5426561.1"/>
    <property type="gene ID" value="KIW84_032120"/>
</dbReference>
<evidence type="ECO:0000256" key="10">
    <source>
        <dbReference type="ARBA" id="ARBA00022989"/>
    </source>
</evidence>
<keyword evidence="11 12" id="KW-0472">Membrane</keyword>
<evidence type="ECO:0000256" key="4">
    <source>
        <dbReference type="ARBA" id="ARBA00022692"/>
    </source>
</evidence>
<keyword evidence="16" id="KW-1185">Reference proteome</keyword>
<dbReference type="InterPro" id="IPR027417">
    <property type="entry name" value="P-loop_NTPase"/>
</dbReference>
<name>A0A9D5B189_PEA</name>
<dbReference type="PROSITE" id="PS51194">
    <property type="entry name" value="HELICASE_CTER"/>
    <property type="match status" value="1"/>
</dbReference>
<evidence type="ECO:0000256" key="5">
    <source>
        <dbReference type="ARBA" id="ARBA00022741"/>
    </source>
</evidence>
<keyword evidence="10 12" id="KW-1133">Transmembrane helix</keyword>
<evidence type="ECO:0000256" key="7">
    <source>
        <dbReference type="ARBA" id="ARBA00022806"/>
    </source>
</evidence>
<evidence type="ECO:0000313" key="15">
    <source>
        <dbReference type="EMBL" id="KAI5426561.1"/>
    </source>
</evidence>
<dbReference type="InterPro" id="IPR049730">
    <property type="entry name" value="SNF2/RAD54-like_C"/>
</dbReference>
<keyword evidence="6" id="KW-0378">Hydrolase</keyword>
<dbReference type="Pfam" id="PF03901">
    <property type="entry name" value="Glyco_transf_22"/>
    <property type="match status" value="1"/>
</dbReference>
<dbReference type="InterPro" id="IPR001650">
    <property type="entry name" value="Helicase_C-like"/>
</dbReference>
<keyword evidence="5" id="KW-0547">Nucleotide-binding</keyword>
<dbReference type="Gene3D" id="3.40.50.300">
    <property type="entry name" value="P-loop containing nucleotide triphosphate hydrolases"/>
    <property type="match status" value="1"/>
</dbReference>
<keyword evidence="8" id="KW-0256">Endoplasmic reticulum</keyword>
<dbReference type="GO" id="GO:0004386">
    <property type="term" value="F:helicase activity"/>
    <property type="evidence" value="ECO:0007669"/>
    <property type="project" value="UniProtKB-KW"/>
</dbReference>
<comment type="caution">
    <text evidence="15">The sequence shown here is derived from an EMBL/GenBank/DDBJ whole genome shotgun (WGS) entry which is preliminary data.</text>
</comment>
<dbReference type="EMBL" id="JAMSHJ010000003">
    <property type="protein sequence ID" value="KAI5426561.1"/>
    <property type="molecule type" value="Genomic_DNA"/>
</dbReference>
<dbReference type="GO" id="GO:0016757">
    <property type="term" value="F:glycosyltransferase activity"/>
    <property type="evidence" value="ECO:0007669"/>
    <property type="project" value="UniProtKB-KW"/>
</dbReference>
<evidence type="ECO:0000313" key="16">
    <source>
        <dbReference type="Proteomes" id="UP001058974"/>
    </source>
</evidence>
<dbReference type="Proteomes" id="UP001058974">
    <property type="component" value="Chromosome 5"/>
</dbReference>
<proteinExistence type="predicted"/>
<dbReference type="GO" id="GO:0004520">
    <property type="term" value="F:DNA endonuclease activity"/>
    <property type="evidence" value="ECO:0007669"/>
    <property type="project" value="TreeGrafter"/>
</dbReference>
<dbReference type="Pfam" id="PF00271">
    <property type="entry name" value="Helicase_C"/>
    <property type="match status" value="1"/>
</dbReference>
<keyword evidence="2" id="KW-0328">Glycosyltransferase</keyword>
<dbReference type="GO" id="GO:0006281">
    <property type="term" value="P:DNA repair"/>
    <property type="evidence" value="ECO:0007669"/>
    <property type="project" value="TreeGrafter"/>
</dbReference>
<dbReference type="SUPFAM" id="SSF52540">
    <property type="entry name" value="P-loop containing nucleoside triphosphate hydrolases"/>
    <property type="match status" value="1"/>
</dbReference>
<gene>
    <name evidence="15" type="ORF">KIW84_032120</name>
    <name evidence="14" type="ORF">KIW84_054335</name>
</gene>
<comment type="subcellular location">
    <subcellularLocation>
        <location evidence="1">Endoplasmic reticulum membrane</location>
        <topology evidence="1">Multi-pass membrane protein</topology>
    </subcellularLocation>
</comment>
<dbReference type="SMART" id="SM00490">
    <property type="entry name" value="HELICc"/>
    <property type="match status" value="1"/>
</dbReference>
<dbReference type="AlphaFoldDB" id="A0A9D5B189"/>
<dbReference type="GO" id="GO:0005789">
    <property type="term" value="C:endoplasmic reticulum membrane"/>
    <property type="evidence" value="ECO:0007669"/>
    <property type="project" value="UniProtKB-SubCell"/>
</dbReference>
<feature type="domain" description="Helicase C-terminal" evidence="13">
    <location>
        <begin position="129"/>
        <end position="247"/>
    </location>
</feature>
<evidence type="ECO:0000256" key="9">
    <source>
        <dbReference type="ARBA" id="ARBA00022840"/>
    </source>
</evidence>
<dbReference type="InterPro" id="IPR005599">
    <property type="entry name" value="GPI_mannosylTrfase"/>
</dbReference>
<feature type="transmembrane region" description="Helical" evidence="12">
    <location>
        <begin position="96"/>
        <end position="120"/>
    </location>
</feature>
<dbReference type="PANTHER" id="PTHR45766">
    <property type="entry name" value="DNA ANNEALING HELICASE AND ENDONUCLEASE ZRANB3 FAMILY MEMBER"/>
    <property type="match status" value="1"/>
</dbReference>
<keyword evidence="3" id="KW-0808">Transferase</keyword>
<dbReference type="GO" id="GO:0031297">
    <property type="term" value="P:replication fork processing"/>
    <property type="evidence" value="ECO:0007669"/>
    <property type="project" value="TreeGrafter"/>
</dbReference>
<dbReference type="CDD" id="cd18793">
    <property type="entry name" value="SF2_C_SNF"/>
    <property type="match status" value="1"/>
</dbReference>
<evidence type="ECO:0000256" key="1">
    <source>
        <dbReference type="ARBA" id="ARBA00004477"/>
    </source>
</evidence>
<evidence type="ECO:0000256" key="6">
    <source>
        <dbReference type="ARBA" id="ARBA00022801"/>
    </source>
</evidence>
<keyword evidence="4 12" id="KW-0812">Transmembrane</keyword>
<evidence type="ECO:0000259" key="13">
    <source>
        <dbReference type="PROSITE" id="PS51194"/>
    </source>
</evidence>
<dbReference type="GO" id="GO:0043596">
    <property type="term" value="C:nuclear replication fork"/>
    <property type="evidence" value="ECO:0007669"/>
    <property type="project" value="TreeGrafter"/>
</dbReference>
<reference evidence="15 16" key="1">
    <citation type="journal article" date="2022" name="Nat. Genet.">
        <title>Improved pea reference genome and pan-genome highlight genomic features and evolutionary characteristics.</title>
        <authorList>
            <person name="Yang T."/>
            <person name="Liu R."/>
            <person name="Luo Y."/>
            <person name="Hu S."/>
            <person name="Wang D."/>
            <person name="Wang C."/>
            <person name="Pandey M.K."/>
            <person name="Ge S."/>
            <person name="Xu Q."/>
            <person name="Li N."/>
            <person name="Li G."/>
            <person name="Huang Y."/>
            <person name="Saxena R.K."/>
            <person name="Ji Y."/>
            <person name="Li M."/>
            <person name="Yan X."/>
            <person name="He Y."/>
            <person name="Liu Y."/>
            <person name="Wang X."/>
            <person name="Xiang C."/>
            <person name="Varshney R.K."/>
            <person name="Ding H."/>
            <person name="Gao S."/>
            <person name="Zong X."/>
        </authorList>
    </citation>
    <scope>NUCLEOTIDE SEQUENCE [LARGE SCALE GENOMIC DNA]</scope>
    <source>
        <strain evidence="15 16">cv. Zhongwan 6</strain>
    </source>
</reference>
<keyword evidence="7" id="KW-0347">Helicase</keyword>
<dbReference type="GO" id="GO:0005524">
    <property type="term" value="F:ATP binding"/>
    <property type="evidence" value="ECO:0007669"/>
    <property type="project" value="UniProtKB-KW"/>
</dbReference>
<accession>A0A9D5B189</accession>
<feature type="transmembrane region" description="Helical" evidence="12">
    <location>
        <begin position="20"/>
        <end position="41"/>
    </location>
</feature>
<dbReference type="Proteomes" id="UP001058974">
    <property type="component" value="Chromosome 3"/>
</dbReference>
<evidence type="ECO:0000256" key="3">
    <source>
        <dbReference type="ARBA" id="ARBA00022679"/>
    </source>
</evidence>
<dbReference type="GO" id="GO:0016787">
    <property type="term" value="F:hydrolase activity"/>
    <property type="evidence" value="ECO:0007669"/>
    <property type="project" value="UniProtKB-KW"/>
</dbReference>
<dbReference type="Gramene" id="Psat05G0433500-T1">
    <property type="protein sequence ID" value="KAI5408457.1"/>
    <property type="gene ID" value="KIW84_054335"/>
</dbReference>
<evidence type="ECO:0000256" key="8">
    <source>
        <dbReference type="ARBA" id="ARBA00022824"/>
    </source>
</evidence>
<dbReference type="EMBL" id="JAMSHJ010000005">
    <property type="protein sequence ID" value="KAI5408457.1"/>
    <property type="molecule type" value="Genomic_DNA"/>
</dbReference>
<protein>
    <recommendedName>
        <fullName evidence="13">Helicase C-terminal domain-containing protein</fullName>
    </recommendedName>
</protein>
<evidence type="ECO:0000256" key="12">
    <source>
        <dbReference type="SAM" id="Phobius"/>
    </source>
</evidence>
<keyword evidence="9" id="KW-0067">ATP-binding</keyword>
<evidence type="ECO:0000313" key="14">
    <source>
        <dbReference type="EMBL" id="KAI5408457.1"/>
    </source>
</evidence>
<sequence length="247" mass="27024">MLGNLHNPQRLHHSSLPFSILSFTLLWILKLIHSLLFLLFFSKGNRFSKLTLQLQFSLKLLLPEIPKTVLVVALSRKYGKRLASYTLAMPCLTNDYFFASTSFLSSSFPMYAISLASGLFLLDKHAAAVVVSAIGVIHGWPFSILAFLPIYTDSAEAKIPAVLDYLGTVIEKKKVGCIRIDGGTPSGSRQQLVTEFQEKDSIKAAVLSIKAGGVGLTLTAASTVLFAELSWTPGDLIQAEDRVHRIG</sequence>
<dbReference type="PANTHER" id="PTHR45766:SF3">
    <property type="entry name" value="DNA ANNEALING HELICASE AND ENDONUCLEASE ZRANB3"/>
    <property type="match status" value="1"/>
</dbReference>
<feature type="transmembrane region" description="Helical" evidence="12">
    <location>
        <begin position="126"/>
        <end position="148"/>
    </location>
</feature>